<comment type="caution">
    <text evidence="1">The sequence shown here is derived from an EMBL/GenBank/DDBJ whole genome shotgun (WGS) entry which is preliminary data.</text>
</comment>
<dbReference type="InterPro" id="IPR000888">
    <property type="entry name" value="RmlC-like"/>
</dbReference>
<gene>
    <name evidence="1" type="ORF">LCGC14_2036600</name>
</gene>
<sequence>HFTNIPLTLPEFQFKGKRVYVCDNFQKGTVRGYHYHKREAKVFICLKGGIKFVLLPKDMMIKIPAVGWKPEVFTLSGTIPKALYVPANYANAWQTLTDDTIMIGVSNVTVEQSMEDDIRLDPKLYHSEYWEVKWR</sequence>
<dbReference type="InterPro" id="IPR014710">
    <property type="entry name" value="RmlC-like_jellyroll"/>
</dbReference>
<organism evidence="1">
    <name type="scientific">marine sediment metagenome</name>
    <dbReference type="NCBI Taxonomy" id="412755"/>
    <lineage>
        <taxon>unclassified sequences</taxon>
        <taxon>metagenomes</taxon>
        <taxon>ecological metagenomes</taxon>
    </lineage>
</organism>
<dbReference type="AlphaFoldDB" id="A0A0F9H6N5"/>
<dbReference type="SUPFAM" id="SSF51182">
    <property type="entry name" value="RmlC-like cupins"/>
    <property type="match status" value="1"/>
</dbReference>
<proteinExistence type="predicted"/>
<accession>A0A0F9H6N5</accession>
<evidence type="ECO:0008006" key="2">
    <source>
        <dbReference type="Google" id="ProtNLM"/>
    </source>
</evidence>
<dbReference type="InterPro" id="IPR011051">
    <property type="entry name" value="RmlC_Cupin_sf"/>
</dbReference>
<dbReference type="EMBL" id="LAZR01023801">
    <property type="protein sequence ID" value="KKL77270.1"/>
    <property type="molecule type" value="Genomic_DNA"/>
</dbReference>
<evidence type="ECO:0000313" key="1">
    <source>
        <dbReference type="EMBL" id="KKL77270.1"/>
    </source>
</evidence>
<reference evidence="1" key="1">
    <citation type="journal article" date="2015" name="Nature">
        <title>Complex archaea that bridge the gap between prokaryotes and eukaryotes.</title>
        <authorList>
            <person name="Spang A."/>
            <person name="Saw J.H."/>
            <person name="Jorgensen S.L."/>
            <person name="Zaremba-Niedzwiedzka K."/>
            <person name="Martijn J."/>
            <person name="Lind A.E."/>
            <person name="van Eijk R."/>
            <person name="Schleper C."/>
            <person name="Guy L."/>
            <person name="Ettema T.J."/>
        </authorList>
    </citation>
    <scope>NUCLEOTIDE SEQUENCE</scope>
</reference>
<feature type="non-terminal residue" evidence="1">
    <location>
        <position position="1"/>
    </location>
</feature>
<protein>
    <recommendedName>
        <fullName evidence="2">Sugar 3,4-ketoisomerase QdtA cupin domain-containing protein</fullName>
    </recommendedName>
</protein>
<dbReference type="Gene3D" id="2.60.120.10">
    <property type="entry name" value="Jelly Rolls"/>
    <property type="match status" value="1"/>
</dbReference>
<dbReference type="GO" id="GO:0008830">
    <property type="term" value="F:dTDP-4-dehydrorhamnose 3,5-epimerase activity"/>
    <property type="evidence" value="ECO:0007669"/>
    <property type="project" value="InterPro"/>
</dbReference>
<name>A0A0F9H6N5_9ZZZZ</name>
<dbReference type="Pfam" id="PF00908">
    <property type="entry name" value="dTDP_sugar_isom"/>
    <property type="match status" value="1"/>
</dbReference>